<organism evidence="1">
    <name type="scientific">Blautia glucerasea</name>
    <dbReference type="NCBI Taxonomy" id="536633"/>
    <lineage>
        <taxon>Bacteria</taxon>
        <taxon>Bacillati</taxon>
        <taxon>Bacillota</taxon>
        <taxon>Clostridia</taxon>
        <taxon>Lachnospirales</taxon>
        <taxon>Lachnospiraceae</taxon>
        <taxon>Blautia</taxon>
    </lineage>
</organism>
<sequence length="63" mass="7476">MIDKYVENCYTKSNKFGESIFYEYAKGHVLILNFRLDNKNIAKEQKVGSAFFVPLFHYEIVTY</sequence>
<reference evidence="1" key="1">
    <citation type="submission" date="2019-11" db="EMBL/GenBank/DDBJ databases">
        <authorList>
            <person name="Feng L."/>
        </authorList>
    </citation>
    <scope>NUCLEOTIDE SEQUENCE</scope>
    <source>
        <strain evidence="1">BgluceraseaLFYP119</strain>
    </source>
</reference>
<dbReference type="EMBL" id="CACRST010000028">
    <property type="protein sequence ID" value="VYT32531.1"/>
    <property type="molecule type" value="Genomic_DNA"/>
</dbReference>
<proteinExistence type="predicted"/>
<accession>A0A6N2VVC1</accession>
<gene>
    <name evidence="1" type="ORF">BGLFYP119_00212</name>
</gene>
<dbReference type="RefSeq" id="WP_412860983.1">
    <property type="nucleotide sequence ID" value="NZ_CACRST010000028.1"/>
</dbReference>
<name>A0A6N2VVC1_9FIRM</name>
<dbReference type="AlphaFoldDB" id="A0A6N2VVC1"/>
<protein>
    <submittedName>
        <fullName evidence="1">Uncharacterized protein</fullName>
    </submittedName>
</protein>
<evidence type="ECO:0000313" key="1">
    <source>
        <dbReference type="EMBL" id="VYT32531.1"/>
    </source>
</evidence>